<keyword evidence="3" id="KW-0804">Transcription</keyword>
<dbReference type="EMBL" id="LXJU01000030">
    <property type="protein sequence ID" value="OGE48301.1"/>
    <property type="molecule type" value="Genomic_DNA"/>
</dbReference>
<feature type="non-terminal residue" evidence="6">
    <location>
        <position position="43"/>
    </location>
</feature>
<evidence type="ECO:0000256" key="1">
    <source>
        <dbReference type="ARBA" id="ARBA00023015"/>
    </source>
</evidence>
<feature type="compositionally biased region" description="Polar residues" evidence="5">
    <location>
        <begin position="1"/>
        <end position="16"/>
    </location>
</feature>
<proteinExistence type="predicted"/>
<dbReference type="InterPro" id="IPR036864">
    <property type="entry name" value="Zn2-C6_fun-type_DNA-bd_sf"/>
</dbReference>
<reference evidence="6 7" key="1">
    <citation type="journal article" date="2016" name="Sci. Rep.">
        <title>Penicillium arizonense, a new, genome sequenced fungal species, reveals a high chemical diversity in secreted metabolites.</title>
        <authorList>
            <person name="Grijseels S."/>
            <person name="Nielsen J.C."/>
            <person name="Randelovic M."/>
            <person name="Nielsen J."/>
            <person name="Nielsen K.F."/>
            <person name="Workman M."/>
            <person name="Frisvad J.C."/>
        </authorList>
    </citation>
    <scope>NUCLEOTIDE SEQUENCE [LARGE SCALE GENOMIC DNA]</scope>
    <source>
        <strain evidence="6 7">CBS 141311</strain>
    </source>
</reference>
<evidence type="ECO:0000313" key="7">
    <source>
        <dbReference type="Proteomes" id="UP000177622"/>
    </source>
</evidence>
<dbReference type="SUPFAM" id="SSF57701">
    <property type="entry name" value="Zn2/Cys6 DNA-binding domain"/>
    <property type="match status" value="1"/>
</dbReference>
<protein>
    <recommendedName>
        <fullName evidence="8">Zn(2)-C6 fungal-type domain-containing protein</fullName>
    </recommendedName>
</protein>
<evidence type="ECO:0000256" key="4">
    <source>
        <dbReference type="ARBA" id="ARBA00023242"/>
    </source>
</evidence>
<dbReference type="Proteomes" id="UP000177622">
    <property type="component" value="Unassembled WGS sequence"/>
</dbReference>
<feature type="region of interest" description="Disordered" evidence="5">
    <location>
        <begin position="1"/>
        <end position="26"/>
    </location>
</feature>
<evidence type="ECO:0000313" key="6">
    <source>
        <dbReference type="EMBL" id="OGE48301.1"/>
    </source>
</evidence>
<keyword evidence="2" id="KW-0238">DNA-binding</keyword>
<dbReference type="GO" id="GO:0008270">
    <property type="term" value="F:zinc ion binding"/>
    <property type="evidence" value="ECO:0007669"/>
    <property type="project" value="InterPro"/>
</dbReference>
<sequence>MSPSRQENGDQEANTGRRTRAPYTQRACTECKRRKQRCSGHEP</sequence>
<keyword evidence="7" id="KW-1185">Reference proteome</keyword>
<gene>
    <name evidence="6" type="ORF">PENARI_c030G04019</name>
</gene>
<dbReference type="RefSeq" id="XP_022483757.1">
    <property type="nucleotide sequence ID" value="XM_022636379.1"/>
</dbReference>
<name>A0A1F5L5V8_PENAI</name>
<evidence type="ECO:0000256" key="2">
    <source>
        <dbReference type="ARBA" id="ARBA00023125"/>
    </source>
</evidence>
<evidence type="ECO:0000256" key="5">
    <source>
        <dbReference type="SAM" id="MobiDB-lite"/>
    </source>
</evidence>
<comment type="caution">
    <text evidence="6">The sequence shown here is derived from an EMBL/GenBank/DDBJ whole genome shotgun (WGS) entry which is preliminary data.</text>
</comment>
<dbReference type="GO" id="GO:0003677">
    <property type="term" value="F:DNA binding"/>
    <property type="evidence" value="ECO:0007669"/>
    <property type="project" value="UniProtKB-KW"/>
</dbReference>
<organism evidence="6 7">
    <name type="scientific">Penicillium arizonense</name>
    <dbReference type="NCBI Taxonomy" id="1835702"/>
    <lineage>
        <taxon>Eukaryota</taxon>
        <taxon>Fungi</taxon>
        <taxon>Dikarya</taxon>
        <taxon>Ascomycota</taxon>
        <taxon>Pezizomycotina</taxon>
        <taxon>Eurotiomycetes</taxon>
        <taxon>Eurotiomycetidae</taxon>
        <taxon>Eurotiales</taxon>
        <taxon>Aspergillaceae</taxon>
        <taxon>Penicillium</taxon>
    </lineage>
</organism>
<keyword evidence="4" id="KW-0539">Nucleus</keyword>
<dbReference type="AlphaFoldDB" id="A0A1F5L5V8"/>
<dbReference type="GeneID" id="34581113"/>
<dbReference type="GO" id="GO:0000981">
    <property type="term" value="F:DNA-binding transcription factor activity, RNA polymerase II-specific"/>
    <property type="evidence" value="ECO:0007669"/>
    <property type="project" value="InterPro"/>
</dbReference>
<evidence type="ECO:0000256" key="3">
    <source>
        <dbReference type="ARBA" id="ARBA00023163"/>
    </source>
</evidence>
<keyword evidence="1" id="KW-0805">Transcription regulation</keyword>
<accession>A0A1F5L5V8</accession>
<evidence type="ECO:0008006" key="8">
    <source>
        <dbReference type="Google" id="ProtNLM"/>
    </source>
</evidence>